<dbReference type="GO" id="GO:0016757">
    <property type="term" value="F:glycosyltransferase activity"/>
    <property type="evidence" value="ECO:0007669"/>
    <property type="project" value="InterPro"/>
</dbReference>
<feature type="domain" description="Glycosyl transferase family 1" evidence="1">
    <location>
        <begin position="189"/>
        <end position="348"/>
    </location>
</feature>
<dbReference type="PANTHER" id="PTHR12526:SF627">
    <property type="entry name" value="D-RHAMNOSYLTRANSFERASE WBPZ"/>
    <property type="match status" value="1"/>
</dbReference>
<keyword evidence="2" id="KW-0808">Transferase</keyword>
<dbReference type="Proteomes" id="UP000267223">
    <property type="component" value="Unassembled WGS sequence"/>
</dbReference>
<dbReference type="PANTHER" id="PTHR12526">
    <property type="entry name" value="GLYCOSYLTRANSFERASE"/>
    <property type="match status" value="1"/>
</dbReference>
<dbReference type="AlphaFoldDB" id="A0A3M9NJ61"/>
<reference evidence="2 3" key="1">
    <citation type="submission" date="2018-11" db="EMBL/GenBank/DDBJ databases">
        <title>Draft genome sequence of Ferruginibacter sp. BO-59.</title>
        <authorList>
            <person name="Im W.T."/>
        </authorList>
    </citation>
    <scope>NUCLEOTIDE SEQUENCE [LARGE SCALE GENOMIC DNA]</scope>
    <source>
        <strain evidence="2 3">BO-59</strain>
    </source>
</reference>
<evidence type="ECO:0000313" key="2">
    <source>
        <dbReference type="EMBL" id="RNI37485.1"/>
    </source>
</evidence>
<keyword evidence="3" id="KW-1185">Reference proteome</keyword>
<dbReference type="EMBL" id="RJJR01000005">
    <property type="protein sequence ID" value="RNI37485.1"/>
    <property type="molecule type" value="Genomic_DNA"/>
</dbReference>
<name>A0A3M9NJ61_9BACT</name>
<comment type="caution">
    <text evidence="2">The sequence shown here is derived from an EMBL/GenBank/DDBJ whole genome shotgun (WGS) entry which is preliminary data.</text>
</comment>
<proteinExistence type="predicted"/>
<evidence type="ECO:0000313" key="3">
    <source>
        <dbReference type="Proteomes" id="UP000267223"/>
    </source>
</evidence>
<protein>
    <submittedName>
        <fullName evidence="2">Glycosyltransferase</fullName>
    </submittedName>
</protein>
<dbReference type="Pfam" id="PF00534">
    <property type="entry name" value="Glycos_transf_1"/>
    <property type="match status" value="1"/>
</dbReference>
<sequence length="380" mass="43591">MNCLKTMKKILCIVQLPPPIHGASLMNSYLIKSDLINNNFNVQSVNLQFASSSKDLEKFSLQKIFKAFHYAVAIFKKCTTFKPDLVYFTLSPSGFAFYRDVIYVLILKICNCNILYHLHGKGIKKAAENNFLKKKLYKFVFRNTNVICLAHNLTDDIQSVCSSIPFIVPCGIPVHLKSNETIYKTNDVVQILYLSNYMENKGILKLIDALKIVKQQGFNFNARLVGAPTDLSIEAVQNYIKKKELEKYVFAIGPRYGEEKYDEFLLSDIFAFPTFYPKEAFPLVNLEAMQFSLPVISSNEGGISEALINNETGFLIDTKNVNQLAEKLKDLIQNKDLREEMGRRGKNRFCNHYTLKHFEQNLKMVFDNILNRDSKNCNCE</sequence>
<organism evidence="2 3">
    <name type="scientific">Hanamia caeni</name>
    <dbReference type="NCBI Taxonomy" id="2294116"/>
    <lineage>
        <taxon>Bacteria</taxon>
        <taxon>Pseudomonadati</taxon>
        <taxon>Bacteroidota</taxon>
        <taxon>Chitinophagia</taxon>
        <taxon>Chitinophagales</taxon>
        <taxon>Chitinophagaceae</taxon>
        <taxon>Hanamia</taxon>
    </lineage>
</organism>
<evidence type="ECO:0000259" key="1">
    <source>
        <dbReference type="Pfam" id="PF00534"/>
    </source>
</evidence>
<gene>
    <name evidence="2" type="ORF">EFY79_08815</name>
</gene>
<dbReference type="SUPFAM" id="SSF53756">
    <property type="entry name" value="UDP-Glycosyltransferase/glycogen phosphorylase"/>
    <property type="match status" value="1"/>
</dbReference>
<accession>A0A3M9NJ61</accession>
<dbReference type="Gene3D" id="3.40.50.2000">
    <property type="entry name" value="Glycogen Phosphorylase B"/>
    <property type="match status" value="2"/>
</dbReference>
<dbReference type="InterPro" id="IPR001296">
    <property type="entry name" value="Glyco_trans_1"/>
</dbReference>